<dbReference type="PANTHER" id="PTHR10302:SF27">
    <property type="entry name" value="SINGLE-STRANDED DNA-BINDING PROTEIN"/>
    <property type="match status" value="1"/>
</dbReference>
<comment type="subunit">
    <text evidence="2">Homotetramer.</text>
</comment>
<dbReference type="PROSITE" id="PS50935">
    <property type="entry name" value="SSB"/>
    <property type="match status" value="1"/>
</dbReference>
<dbReference type="SUPFAM" id="SSF50249">
    <property type="entry name" value="Nucleic acid-binding proteins"/>
    <property type="match status" value="1"/>
</dbReference>
<dbReference type="GO" id="GO:0003697">
    <property type="term" value="F:single-stranded DNA binding"/>
    <property type="evidence" value="ECO:0007669"/>
    <property type="project" value="UniProtKB-UniRule"/>
</dbReference>
<organism evidence="5 6">
    <name type="scientific">Salipaludibacillus agaradhaerens</name>
    <name type="common">Bacillus agaradhaerens</name>
    <dbReference type="NCBI Taxonomy" id="76935"/>
    <lineage>
        <taxon>Bacteria</taxon>
        <taxon>Bacillati</taxon>
        <taxon>Bacillota</taxon>
        <taxon>Bacilli</taxon>
        <taxon>Bacillales</taxon>
        <taxon>Bacillaceae</taxon>
    </lineage>
</organism>
<dbReference type="CDD" id="cd04496">
    <property type="entry name" value="SSB_OBF"/>
    <property type="match status" value="1"/>
</dbReference>
<comment type="caution">
    <text evidence="5">The sequence shown here is derived from an EMBL/GenBank/DDBJ whole genome shotgun (WGS) entry which is preliminary data.</text>
</comment>
<feature type="region of interest" description="Disordered" evidence="4">
    <location>
        <begin position="106"/>
        <end position="135"/>
    </location>
</feature>
<dbReference type="InterPro" id="IPR012340">
    <property type="entry name" value="NA-bd_OB-fold"/>
</dbReference>
<keyword evidence="1 2" id="KW-0238">DNA-binding</keyword>
<dbReference type="AlphaFoldDB" id="A0A9Q4AZ61"/>
<name>A0A9Q4AZ61_SALAG</name>
<proteinExistence type="inferred from homology"/>
<dbReference type="Gene3D" id="2.40.50.140">
    <property type="entry name" value="Nucleic acid-binding proteins"/>
    <property type="match status" value="1"/>
</dbReference>
<evidence type="ECO:0000313" key="5">
    <source>
        <dbReference type="EMBL" id="MCR6095112.1"/>
    </source>
</evidence>
<evidence type="ECO:0000313" key="6">
    <source>
        <dbReference type="Proteomes" id="UP001057753"/>
    </source>
</evidence>
<reference evidence="5" key="1">
    <citation type="submission" date="2020-06" db="EMBL/GenBank/DDBJ databases">
        <title>Insight into the genomes of haloalkaliphilic bacilli from Kenyan soda lakes.</title>
        <authorList>
            <person name="Mwirichia R."/>
            <person name="Villamizar G.C."/>
            <person name="Poehlein A."/>
            <person name="Mugweru J."/>
            <person name="Kipnyargis A."/>
            <person name="Kiplimo D."/>
            <person name="Orwa P."/>
            <person name="Daniel R."/>
        </authorList>
    </citation>
    <scope>NUCLEOTIDE SEQUENCE</scope>
    <source>
        <strain evidence="5">B1096_S55</strain>
    </source>
</reference>
<protein>
    <recommendedName>
        <fullName evidence="2 3">Single-stranded DNA-binding protein</fullName>
        <shortName evidence="2">SSB</shortName>
    </recommendedName>
</protein>
<dbReference type="GO" id="GO:0006260">
    <property type="term" value="P:DNA replication"/>
    <property type="evidence" value="ECO:0007669"/>
    <property type="project" value="InterPro"/>
</dbReference>
<evidence type="ECO:0000256" key="2">
    <source>
        <dbReference type="HAMAP-Rule" id="MF_00984"/>
    </source>
</evidence>
<dbReference type="InterPro" id="IPR000424">
    <property type="entry name" value="Primosome_PriB/ssb"/>
</dbReference>
<evidence type="ECO:0000256" key="3">
    <source>
        <dbReference type="PIRNR" id="PIRNR002070"/>
    </source>
</evidence>
<dbReference type="Pfam" id="PF00436">
    <property type="entry name" value="SSB"/>
    <property type="match status" value="1"/>
</dbReference>
<dbReference type="PANTHER" id="PTHR10302">
    <property type="entry name" value="SINGLE-STRANDED DNA-BINDING PROTEIN"/>
    <property type="match status" value="1"/>
</dbReference>
<feature type="compositionally biased region" description="Basic and acidic residues" evidence="4">
    <location>
        <begin position="107"/>
        <end position="118"/>
    </location>
</feature>
<dbReference type="EMBL" id="JABXYM010000001">
    <property type="protein sequence ID" value="MCR6095112.1"/>
    <property type="molecule type" value="Genomic_DNA"/>
</dbReference>
<dbReference type="GO" id="GO:0009295">
    <property type="term" value="C:nucleoid"/>
    <property type="evidence" value="ECO:0007669"/>
    <property type="project" value="TreeGrafter"/>
</dbReference>
<keyword evidence="6" id="KW-1185">Reference proteome</keyword>
<evidence type="ECO:0000256" key="4">
    <source>
        <dbReference type="SAM" id="MobiDB-lite"/>
    </source>
</evidence>
<dbReference type="Proteomes" id="UP001057753">
    <property type="component" value="Unassembled WGS sequence"/>
</dbReference>
<dbReference type="NCBIfam" id="TIGR00621">
    <property type="entry name" value="ssb"/>
    <property type="match status" value="1"/>
</dbReference>
<dbReference type="HAMAP" id="MF_00984">
    <property type="entry name" value="SSB"/>
    <property type="match status" value="1"/>
</dbReference>
<dbReference type="RefSeq" id="WP_257819778.1">
    <property type="nucleotide sequence ID" value="NZ_JABXYM010000001.1"/>
</dbReference>
<dbReference type="InterPro" id="IPR011344">
    <property type="entry name" value="ssDNA-bd"/>
</dbReference>
<dbReference type="PIRSF" id="PIRSF002070">
    <property type="entry name" value="SSB"/>
    <property type="match status" value="1"/>
</dbReference>
<gene>
    <name evidence="5" type="primary">ssb</name>
    <name evidence="5" type="ORF">HXA33_00935</name>
</gene>
<evidence type="ECO:0000256" key="1">
    <source>
        <dbReference type="ARBA" id="ARBA00023125"/>
    </source>
</evidence>
<accession>A0A9Q4AZ61</accession>
<sequence>MLNQFTLIGRIARQPSLQTTREGISYTRFTLAVRRHFKNQAGQYDTDFVQLISWNKVAERVADFCSKGSLISVNGRIQMRSFKVEKEQRLTVPDVVAENVTFLQMKKMTDDTPSHEKVPIPSPPLPSSEEGSSSN</sequence>
<comment type="caution">
    <text evidence="2">Lacks conserved residue(s) required for the propagation of feature annotation.</text>
</comment>